<evidence type="ECO:0000313" key="1">
    <source>
        <dbReference type="EMBL" id="MDX8045188.1"/>
    </source>
</evidence>
<keyword evidence="2" id="KW-1185">Reference proteome</keyword>
<name>A0ACC6M2S7_9BACI</name>
<evidence type="ECO:0000313" key="2">
    <source>
        <dbReference type="Proteomes" id="UP001277972"/>
    </source>
</evidence>
<proteinExistence type="predicted"/>
<organism evidence="1 2">
    <name type="scientific">Gracilibacillus pellucidus</name>
    <dbReference type="NCBI Taxonomy" id="3095368"/>
    <lineage>
        <taxon>Bacteria</taxon>
        <taxon>Bacillati</taxon>
        <taxon>Bacillota</taxon>
        <taxon>Bacilli</taxon>
        <taxon>Bacillales</taxon>
        <taxon>Bacillaceae</taxon>
        <taxon>Gracilibacillus</taxon>
    </lineage>
</organism>
<protein>
    <submittedName>
        <fullName evidence="1">Glycoside hydrolase family 27 protein</fullName>
    </submittedName>
</protein>
<comment type="caution">
    <text evidence="1">The sequence shown here is derived from an EMBL/GenBank/DDBJ whole genome shotgun (WGS) entry which is preliminary data.</text>
</comment>
<accession>A0ACC6M2S7</accession>
<reference evidence="1" key="1">
    <citation type="submission" date="2023-11" db="EMBL/GenBank/DDBJ databases">
        <title>Gracilibacillus pellucida a moderately halophilic bacterium isolated from saline soil in Xinjiang province.</title>
        <authorList>
            <person name="Zhang Z."/>
            <person name="Tan F."/>
            <person name="Wang Y."/>
            <person name="Xia M."/>
        </authorList>
    </citation>
    <scope>NUCLEOTIDE SEQUENCE</scope>
    <source>
        <strain evidence="1">S3-1-1</strain>
    </source>
</reference>
<dbReference type="EMBL" id="JAWZSR010000002">
    <property type="protein sequence ID" value="MDX8045188.1"/>
    <property type="molecule type" value="Genomic_DNA"/>
</dbReference>
<sequence length="429" mass="49556">MKHHQYAVTPPMGWNSWDCYGATVREDEVKGNADYMAEHLKPFGWEYVVVDIQWSEPGAVSSAYRPFVPLEMDEYSRLVPAENRFPSAKDKQGFKPLADYVHQLDLKFGIHIMRGIPRQAVHQNTKILGSNKRARDIAKPNSICPWNTDMYGVDHTKDGAQQYYDSLFQLYAEWGVDFVKVDDIADSKLYGIHAEEIKMIRKAIDRCGRPMVLSLSPGPASLDQASLLEEHANMWRMTDDYWDIWKLLYDMFERCYKWSKNIGPGYWPDADMLPLGHIGIRSVDGGASDRYTRFTKDEQITMMTLWTIFRSPLMFGGELRDNDDWTLSLITNAEVLEVHRNSYGARQVFRKKDQVVWRSFAEDGSVYVALFNIADEKQIVEVMLEDVDMNSNEVAVRDLWEQKDVGILTNKLTYELEPHAAKLVKIQNL</sequence>
<keyword evidence="1" id="KW-0378">Hydrolase</keyword>
<gene>
    <name evidence="1" type="ORF">SH601_04230</name>
</gene>
<dbReference type="Proteomes" id="UP001277972">
    <property type="component" value="Unassembled WGS sequence"/>
</dbReference>